<dbReference type="KEGG" id="tga:TGAM_0981"/>
<dbReference type="PROSITE" id="PS00107">
    <property type="entry name" value="PROTEIN_KINASE_ATP"/>
    <property type="match status" value="1"/>
</dbReference>
<keyword evidence="2" id="KW-0547">Nucleotide-binding</keyword>
<feature type="domain" description="Protein kinase" evidence="5">
    <location>
        <begin position="309"/>
        <end position="561"/>
    </location>
</feature>
<evidence type="ECO:0000256" key="3">
    <source>
        <dbReference type="ARBA" id="ARBA00022777"/>
    </source>
</evidence>
<dbReference type="InterPro" id="IPR000719">
    <property type="entry name" value="Prot_kinase_dom"/>
</dbReference>
<dbReference type="SUPFAM" id="SSF56112">
    <property type="entry name" value="Protein kinase-like (PK-like)"/>
    <property type="match status" value="1"/>
</dbReference>
<dbReference type="Pfam" id="PF00069">
    <property type="entry name" value="Pkinase"/>
    <property type="match status" value="1"/>
</dbReference>
<dbReference type="GO" id="GO:0005524">
    <property type="term" value="F:ATP binding"/>
    <property type="evidence" value="ECO:0007669"/>
    <property type="project" value="UniProtKB-KW"/>
</dbReference>
<evidence type="ECO:0000313" key="6">
    <source>
        <dbReference type="EMBL" id="ACS33483.1"/>
    </source>
</evidence>
<evidence type="ECO:0000256" key="1">
    <source>
        <dbReference type="ARBA" id="ARBA00022679"/>
    </source>
</evidence>
<dbReference type="EMBL" id="CP001398">
    <property type="protein sequence ID" value="ACS33483.1"/>
    <property type="molecule type" value="Genomic_DNA"/>
</dbReference>
<dbReference type="eggNOG" id="arCOG03682">
    <property type="taxonomic scope" value="Archaea"/>
</dbReference>
<dbReference type="SMART" id="SM00220">
    <property type="entry name" value="S_TKc"/>
    <property type="match status" value="1"/>
</dbReference>
<dbReference type="InterPro" id="IPR008271">
    <property type="entry name" value="Ser/Thr_kinase_AS"/>
</dbReference>
<dbReference type="GO" id="GO:0004674">
    <property type="term" value="F:protein serine/threonine kinase activity"/>
    <property type="evidence" value="ECO:0007669"/>
    <property type="project" value="UniProtKB-KW"/>
</dbReference>
<dbReference type="PaxDb" id="593117-TGAM_0981"/>
<dbReference type="PANTHER" id="PTHR43289">
    <property type="entry name" value="MITOGEN-ACTIVATED PROTEIN KINASE KINASE KINASE 20-RELATED"/>
    <property type="match status" value="1"/>
</dbReference>
<dbReference type="PATRIC" id="fig|593117.10.peg.976"/>
<dbReference type="InterPro" id="IPR017441">
    <property type="entry name" value="Protein_kinase_ATP_BS"/>
</dbReference>
<keyword evidence="1 6" id="KW-0808">Transferase</keyword>
<accession>C5A5H1</accession>
<gene>
    <name evidence="6" type="ordered locus">TGAM_0981</name>
</gene>
<reference evidence="6 7" key="1">
    <citation type="journal article" date="2007" name="Genome Biol.">
        <title>Genome analysis and genome-wide proteomics of Thermococcus gammatolerans, the most radioresistant organism known amongst the Archaea.</title>
        <authorList>
            <person name="Zivanovic Y."/>
            <person name="Armengaud J."/>
            <person name="Lagorce A."/>
            <person name="Leplat C."/>
            <person name="Guerin P."/>
            <person name="Dutertre M."/>
            <person name="Anthouard V."/>
            <person name="Forterre P."/>
            <person name="Wincker P."/>
            <person name="Confalonieri F."/>
        </authorList>
    </citation>
    <scope>NUCLEOTIDE SEQUENCE [LARGE SCALE GENOMIC DNA]</scope>
    <source>
        <strain evidence="7">DSM 15229 / JCM 11827 / EJ3</strain>
    </source>
</reference>
<dbReference type="CDD" id="cd14014">
    <property type="entry name" value="STKc_PknB_like"/>
    <property type="match status" value="1"/>
</dbReference>
<dbReference type="Gene3D" id="1.10.510.10">
    <property type="entry name" value="Transferase(Phosphotransferase) domain 1"/>
    <property type="match status" value="1"/>
</dbReference>
<dbReference type="RefSeq" id="WP_015858597.1">
    <property type="nucleotide sequence ID" value="NC_012804.1"/>
</dbReference>
<evidence type="ECO:0000313" key="7">
    <source>
        <dbReference type="Proteomes" id="UP000001488"/>
    </source>
</evidence>
<dbReference type="InterPro" id="IPR011009">
    <property type="entry name" value="Kinase-like_dom_sf"/>
</dbReference>
<dbReference type="PROSITE" id="PS00108">
    <property type="entry name" value="PROTEIN_KINASE_ST"/>
    <property type="match status" value="1"/>
</dbReference>
<evidence type="ECO:0000259" key="5">
    <source>
        <dbReference type="PROSITE" id="PS50011"/>
    </source>
</evidence>
<evidence type="ECO:0000256" key="4">
    <source>
        <dbReference type="ARBA" id="ARBA00022840"/>
    </source>
</evidence>
<sequence>MASLGQLKEVEKYLPRIARYMRLDLPGSDPETSKRYLEDIKAALQLDDTERALKLAKEAFYHVAPDPEFILSNALKLRHDGEKLLRSKKFKDAIAKFDEAINRYSEAIEIVYIREEEDGERARKLRNTLETTRNLRNIANFRMIFKKIKDAKTEKELWDALKELEKAEVPMEDDRFDAILTAHKKIIRLQLQGVVDLMTDAASKFKEENWYSAKKAFEKAKQILENLLNTAKKYQLEEEVGMIGELLKACNENLRGIEELLYSGEAPKGWKLRIPSKESFKITEETIEEEFFDHSINFETRLEQIKEKYVITRLIGEGAFSYVYEAKNPRGQKIALKVLKYLDKESTSSFMREFAAAQKLNHENIVKVYRADPRLGYLEMELASGNIDDVRKPLEPIVAGKVIFEVSRALHHAHSNGIIHRDIKPSNMLFFGSIERVKLGDWGLARLASRATRKSSLVRHKTILYSSPEQIVNPENLDARSDIFQLGIVFYELLTGIHPFSADYEGTIMHKILTENPAPPSHHNPKALPFDDIVMKMLEKDPEKRYQTVKELQNDIKDVLIRMGVRIKASLGTRERARIIAENVLLRLTTVIEGSVMNVTEEFAEIVRDLEELHLETGDPSIKNLMEQLKTMAEMGAKPSEETLKEAKLILKRWV</sequence>
<dbReference type="HOGENOM" id="CLU_418361_0_0_2"/>
<name>C5A5H1_THEGJ</name>
<dbReference type="STRING" id="593117.TGAM_0981"/>
<dbReference type="AlphaFoldDB" id="C5A5H1"/>
<dbReference type="Proteomes" id="UP000001488">
    <property type="component" value="Chromosome"/>
</dbReference>
<dbReference type="GeneID" id="7988038"/>
<keyword evidence="7" id="KW-1185">Reference proteome</keyword>
<proteinExistence type="predicted"/>
<dbReference type="PROSITE" id="PS50011">
    <property type="entry name" value="PROTEIN_KINASE_DOM"/>
    <property type="match status" value="1"/>
</dbReference>
<evidence type="ECO:0000256" key="2">
    <source>
        <dbReference type="ARBA" id="ARBA00022741"/>
    </source>
</evidence>
<dbReference type="PANTHER" id="PTHR43289:SF6">
    <property type="entry name" value="SERINE_THREONINE-PROTEIN KINASE NEKL-3"/>
    <property type="match status" value="1"/>
</dbReference>
<keyword evidence="6" id="KW-0723">Serine/threonine-protein kinase</keyword>
<dbReference type="EC" id="2.7.11.1" evidence="6"/>
<protein>
    <submittedName>
        <fullName evidence="6">Serine/threonine protein kinase</fullName>
        <ecNumber evidence="6">2.7.11.1</ecNumber>
    </submittedName>
</protein>
<keyword evidence="4" id="KW-0067">ATP-binding</keyword>
<organism evidence="6 7">
    <name type="scientific">Thermococcus gammatolerans (strain DSM 15229 / JCM 11827 / EJ3)</name>
    <dbReference type="NCBI Taxonomy" id="593117"/>
    <lineage>
        <taxon>Archaea</taxon>
        <taxon>Methanobacteriati</taxon>
        <taxon>Methanobacteriota</taxon>
        <taxon>Thermococci</taxon>
        <taxon>Thermococcales</taxon>
        <taxon>Thermococcaceae</taxon>
        <taxon>Thermococcus</taxon>
    </lineage>
</organism>
<keyword evidence="3 6" id="KW-0418">Kinase</keyword>
<dbReference type="OrthoDB" id="41005at2157"/>